<gene>
    <name evidence="7" type="ORF">CNE99_02810</name>
</gene>
<accession>A0A2A5WX48</accession>
<sequence>MRGRNVFLDSLRLHGVTKIFGNPGTTETPMLDTLIDYPDIDYIMHLHEGVAVGAANMYAQASNSIGVANMHVAPGLGNAIGMIYGGLKNSSPMIITAGAQDTRIRLRGPLLGHDLVAMAEPVVKWSVQVEHADEMALIMARAFKIAHQHPPGPVFVALPINVMEQDTENAAYHSGDLSMVGNASETHLKQAADLINAATSPVIVAGDDVVRDDAGDALVALSEKAGVGVHLELITARFAFPSDHDHFRNKLGPDYAAINAALGDHDLVILIGGAFFEEVWYAPDSPFSDNTKIIQLESGPARLAENMGIDLGIAGQLADSLSRLTELVDDAPARCQRLQDLKQSENEASAERTAVLHDRDPMTPYRALTELAAALPDDAVIADESITASADVIRNFKLGSTHLFFGVKGGGIGQGVAGAPGVAVAYPDRQVVCISGDGSSMYSIQALWTAGHHKLNVLFVILSNREYRVLKHNVDQYRRRFNAQSNKPYPHMDLSDPVMSFTAMADGMGIPGAQVSKPEDIAGAVSDALAHDGPFMLDLIVEGLETR</sequence>
<dbReference type="GO" id="GO:0009097">
    <property type="term" value="P:isoleucine biosynthetic process"/>
    <property type="evidence" value="ECO:0007669"/>
    <property type="project" value="TreeGrafter"/>
</dbReference>
<dbReference type="GO" id="GO:0009099">
    <property type="term" value="P:L-valine biosynthetic process"/>
    <property type="evidence" value="ECO:0007669"/>
    <property type="project" value="TreeGrafter"/>
</dbReference>
<dbReference type="Pfam" id="PF02775">
    <property type="entry name" value="TPP_enzyme_C"/>
    <property type="match status" value="1"/>
</dbReference>
<evidence type="ECO:0000256" key="3">
    <source>
        <dbReference type="RuleBase" id="RU362132"/>
    </source>
</evidence>
<dbReference type="Proteomes" id="UP000219327">
    <property type="component" value="Unassembled WGS sequence"/>
</dbReference>
<name>A0A2A5WX48_9GAMM</name>
<dbReference type="GO" id="GO:0030976">
    <property type="term" value="F:thiamine pyrophosphate binding"/>
    <property type="evidence" value="ECO:0007669"/>
    <property type="project" value="InterPro"/>
</dbReference>
<dbReference type="SUPFAM" id="SSF52518">
    <property type="entry name" value="Thiamin diphosphate-binding fold (THDP-binding)"/>
    <property type="match status" value="2"/>
</dbReference>
<organism evidence="7 8">
    <name type="scientific">OM182 bacterium MED-G24</name>
    <dbReference type="NCBI Taxonomy" id="1986255"/>
    <lineage>
        <taxon>Bacteria</taxon>
        <taxon>Pseudomonadati</taxon>
        <taxon>Pseudomonadota</taxon>
        <taxon>Gammaproteobacteria</taxon>
        <taxon>OMG group</taxon>
        <taxon>OM182 clade</taxon>
    </lineage>
</organism>
<dbReference type="GO" id="GO:0050660">
    <property type="term" value="F:flavin adenine dinucleotide binding"/>
    <property type="evidence" value="ECO:0007669"/>
    <property type="project" value="TreeGrafter"/>
</dbReference>
<evidence type="ECO:0000256" key="2">
    <source>
        <dbReference type="ARBA" id="ARBA00023052"/>
    </source>
</evidence>
<evidence type="ECO:0000313" key="8">
    <source>
        <dbReference type="Proteomes" id="UP000219327"/>
    </source>
</evidence>
<dbReference type="SUPFAM" id="SSF52467">
    <property type="entry name" value="DHS-like NAD/FAD-binding domain"/>
    <property type="match status" value="1"/>
</dbReference>
<dbReference type="CDD" id="cd02002">
    <property type="entry name" value="TPP_BFDC"/>
    <property type="match status" value="1"/>
</dbReference>
<keyword evidence="2 3" id="KW-0786">Thiamine pyrophosphate</keyword>
<dbReference type="Pfam" id="PF02776">
    <property type="entry name" value="TPP_enzyme_N"/>
    <property type="match status" value="1"/>
</dbReference>
<dbReference type="InterPro" id="IPR012001">
    <property type="entry name" value="Thiamin_PyroP_enz_TPP-bd_dom"/>
</dbReference>
<feature type="domain" description="Thiamine pyrophosphate enzyme central" evidence="4">
    <location>
        <begin position="188"/>
        <end position="324"/>
    </location>
</feature>
<dbReference type="InterPro" id="IPR029035">
    <property type="entry name" value="DHS-like_NAD/FAD-binding_dom"/>
</dbReference>
<dbReference type="GO" id="GO:0003984">
    <property type="term" value="F:acetolactate synthase activity"/>
    <property type="evidence" value="ECO:0007669"/>
    <property type="project" value="TreeGrafter"/>
</dbReference>
<evidence type="ECO:0000259" key="5">
    <source>
        <dbReference type="Pfam" id="PF02775"/>
    </source>
</evidence>
<dbReference type="GO" id="GO:0005948">
    <property type="term" value="C:acetolactate synthase complex"/>
    <property type="evidence" value="ECO:0007669"/>
    <property type="project" value="TreeGrafter"/>
</dbReference>
<dbReference type="PANTHER" id="PTHR18968:SF13">
    <property type="entry name" value="ACETOLACTATE SYNTHASE CATALYTIC SUBUNIT, MITOCHONDRIAL"/>
    <property type="match status" value="1"/>
</dbReference>
<proteinExistence type="inferred from homology"/>
<dbReference type="GO" id="GO:0000287">
    <property type="term" value="F:magnesium ion binding"/>
    <property type="evidence" value="ECO:0007669"/>
    <property type="project" value="InterPro"/>
</dbReference>
<comment type="similarity">
    <text evidence="1 3">Belongs to the TPP enzyme family.</text>
</comment>
<comment type="caution">
    <text evidence="7">The sequence shown here is derived from an EMBL/GenBank/DDBJ whole genome shotgun (WGS) entry which is preliminary data.</text>
</comment>
<dbReference type="AlphaFoldDB" id="A0A2A5WX48"/>
<feature type="domain" description="Thiamine pyrophosphate enzyme N-terminal TPP-binding" evidence="6">
    <location>
        <begin position="1"/>
        <end position="109"/>
    </location>
</feature>
<dbReference type="InterPro" id="IPR011766">
    <property type="entry name" value="TPP_enzyme_TPP-bd"/>
</dbReference>
<dbReference type="PANTHER" id="PTHR18968">
    <property type="entry name" value="THIAMINE PYROPHOSPHATE ENZYMES"/>
    <property type="match status" value="1"/>
</dbReference>
<feature type="domain" description="Thiamine pyrophosphate enzyme TPP-binding" evidence="5">
    <location>
        <begin position="410"/>
        <end position="538"/>
    </location>
</feature>
<dbReference type="CDD" id="cd07035">
    <property type="entry name" value="TPP_PYR_POX_like"/>
    <property type="match status" value="1"/>
</dbReference>
<dbReference type="Pfam" id="PF00205">
    <property type="entry name" value="TPP_enzyme_M"/>
    <property type="match status" value="1"/>
</dbReference>
<evidence type="ECO:0000259" key="4">
    <source>
        <dbReference type="Pfam" id="PF00205"/>
    </source>
</evidence>
<evidence type="ECO:0000313" key="7">
    <source>
        <dbReference type="EMBL" id="PDH40843.1"/>
    </source>
</evidence>
<evidence type="ECO:0000259" key="6">
    <source>
        <dbReference type="Pfam" id="PF02776"/>
    </source>
</evidence>
<dbReference type="InterPro" id="IPR029061">
    <property type="entry name" value="THDP-binding"/>
</dbReference>
<dbReference type="EMBL" id="NTKD01000008">
    <property type="protein sequence ID" value="PDH40843.1"/>
    <property type="molecule type" value="Genomic_DNA"/>
</dbReference>
<dbReference type="InterPro" id="IPR012000">
    <property type="entry name" value="Thiamin_PyroP_enz_cen_dom"/>
</dbReference>
<dbReference type="Gene3D" id="3.40.50.970">
    <property type="match status" value="2"/>
</dbReference>
<dbReference type="Gene3D" id="3.40.50.1220">
    <property type="entry name" value="TPP-binding domain"/>
    <property type="match status" value="1"/>
</dbReference>
<dbReference type="InterPro" id="IPR045229">
    <property type="entry name" value="TPP_enz"/>
</dbReference>
<protein>
    <recommendedName>
        <fullName evidence="9">Thiamine pyrophosphate-binding protein</fullName>
    </recommendedName>
</protein>
<reference evidence="7 8" key="1">
    <citation type="submission" date="2017-08" db="EMBL/GenBank/DDBJ databases">
        <title>Fine stratification of microbial communities through a metagenomic profile of the photic zone.</title>
        <authorList>
            <person name="Haro-Moreno J.M."/>
            <person name="Lopez-Perez M."/>
            <person name="De La Torre J."/>
            <person name="Picazo A."/>
            <person name="Camacho A."/>
            <person name="Rodriguez-Valera F."/>
        </authorList>
    </citation>
    <scope>NUCLEOTIDE SEQUENCE [LARGE SCALE GENOMIC DNA]</scope>
    <source>
        <strain evidence="7">MED-G24</strain>
    </source>
</reference>
<evidence type="ECO:0008006" key="9">
    <source>
        <dbReference type="Google" id="ProtNLM"/>
    </source>
</evidence>
<evidence type="ECO:0000256" key="1">
    <source>
        <dbReference type="ARBA" id="ARBA00007812"/>
    </source>
</evidence>